<dbReference type="KEGG" id="wfu:AXE80_09235"/>
<evidence type="ECO:0000313" key="3">
    <source>
        <dbReference type="Proteomes" id="UP000092967"/>
    </source>
</evidence>
<evidence type="ECO:0000313" key="2">
    <source>
        <dbReference type="EMBL" id="ANW96451.1"/>
    </source>
</evidence>
<keyword evidence="1" id="KW-0732">Signal</keyword>
<feature type="signal peptide" evidence="1">
    <location>
        <begin position="1"/>
        <end position="18"/>
    </location>
</feature>
<name>A0A1B1Y6N6_9FLAO</name>
<dbReference type="STRING" id="1790137.AXE80_09235"/>
<evidence type="ECO:0000256" key="1">
    <source>
        <dbReference type="SAM" id="SignalP"/>
    </source>
</evidence>
<keyword evidence="3" id="KW-1185">Reference proteome</keyword>
<evidence type="ECO:0008006" key="4">
    <source>
        <dbReference type="Google" id="ProtNLM"/>
    </source>
</evidence>
<reference evidence="2 3" key="1">
    <citation type="submission" date="2016-02" db="EMBL/GenBank/DDBJ databases">
        <authorList>
            <person name="Wen L."/>
            <person name="He K."/>
            <person name="Yang H."/>
        </authorList>
    </citation>
    <scope>NUCLEOTIDE SEQUENCE [LARGE SCALE GENOMIC DNA]</scope>
    <source>
        <strain evidence="2 3">CZ1127</strain>
    </source>
</reference>
<feature type="chain" id="PRO_5008532668" description="Outer membrane protein beta-barrel domain-containing protein" evidence="1">
    <location>
        <begin position="19"/>
        <end position="187"/>
    </location>
</feature>
<proteinExistence type="predicted"/>
<organism evidence="2 3">
    <name type="scientific">Wenyingzhuangia fucanilytica</name>
    <dbReference type="NCBI Taxonomy" id="1790137"/>
    <lineage>
        <taxon>Bacteria</taxon>
        <taxon>Pseudomonadati</taxon>
        <taxon>Bacteroidota</taxon>
        <taxon>Flavobacteriia</taxon>
        <taxon>Flavobacteriales</taxon>
        <taxon>Flavobacteriaceae</taxon>
        <taxon>Wenyingzhuangia</taxon>
    </lineage>
</organism>
<dbReference type="EMBL" id="CP014224">
    <property type="protein sequence ID" value="ANW96451.1"/>
    <property type="molecule type" value="Genomic_DNA"/>
</dbReference>
<dbReference type="OrthoDB" id="1439500at2"/>
<sequence>MKKHLAFLLFLITPFSFAQERFSIALLTDAGLALRGDHHGHPAGTFDLLGEFTYHHTQQKYGRWIYYVEFEHAPLKGGFKRYSGNIGYSFNKIVIPSFWFVPRMDLKNLSFTTSLGYGAISRYDFVVGSFGYDAEFSYRINKTFKLNLLAQASERSDMIKLYGKSDSILGPFNTRESLFIGVEVSFY</sequence>
<gene>
    <name evidence="2" type="ORF">AXE80_09235</name>
</gene>
<accession>A0A1B1Y6N6</accession>
<protein>
    <recommendedName>
        <fullName evidence="4">Outer membrane protein beta-barrel domain-containing protein</fullName>
    </recommendedName>
</protein>
<dbReference type="RefSeq" id="WP_068826582.1">
    <property type="nucleotide sequence ID" value="NZ_CP014224.1"/>
</dbReference>
<dbReference type="AlphaFoldDB" id="A0A1B1Y6N6"/>
<dbReference type="Proteomes" id="UP000092967">
    <property type="component" value="Chromosome"/>
</dbReference>